<proteinExistence type="predicted"/>
<dbReference type="AlphaFoldDB" id="A0AAE3QM71"/>
<accession>A0AAE3QM71</accession>
<dbReference type="Gene3D" id="3.40.30.10">
    <property type="entry name" value="Glutaredoxin"/>
    <property type="match status" value="1"/>
</dbReference>
<sequence>MSKFHAPEKSIFICTGSKCGKRGGKDMCKTLKHHIKDADLKDTIEIVRIECTDRCKFAPILSIQPANIWLKEYEERDALRILKLAIDGQAES</sequence>
<comment type="caution">
    <text evidence="1">The sequence shown here is derived from an EMBL/GenBank/DDBJ whole genome shotgun (WGS) entry which is preliminary data.</text>
</comment>
<name>A0AAE3QM71_9BACT</name>
<organism evidence="1 2">
    <name type="scientific">Xanthocytophaga flava</name>
    <dbReference type="NCBI Taxonomy" id="3048013"/>
    <lineage>
        <taxon>Bacteria</taxon>
        <taxon>Pseudomonadati</taxon>
        <taxon>Bacteroidota</taxon>
        <taxon>Cytophagia</taxon>
        <taxon>Cytophagales</taxon>
        <taxon>Rhodocytophagaceae</taxon>
        <taxon>Xanthocytophaga</taxon>
    </lineage>
</organism>
<evidence type="ECO:0000313" key="1">
    <source>
        <dbReference type="EMBL" id="MDJ1481236.1"/>
    </source>
</evidence>
<dbReference type="InterPro" id="IPR036249">
    <property type="entry name" value="Thioredoxin-like_sf"/>
</dbReference>
<protein>
    <submittedName>
        <fullName evidence="1">(2Fe-2S) ferredoxin domain-containing protein</fullName>
    </submittedName>
</protein>
<dbReference type="CDD" id="cd02980">
    <property type="entry name" value="TRX_Fd_family"/>
    <property type="match status" value="1"/>
</dbReference>
<dbReference type="EMBL" id="JASJOS010000005">
    <property type="protein sequence ID" value="MDJ1481236.1"/>
    <property type="molecule type" value="Genomic_DNA"/>
</dbReference>
<dbReference type="RefSeq" id="WP_313978737.1">
    <property type="nucleotide sequence ID" value="NZ_JASJOS010000005.1"/>
</dbReference>
<dbReference type="SUPFAM" id="SSF52833">
    <property type="entry name" value="Thioredoxin-like"/>
    <property type="match status" value="1"/>
</dbReference>
<dbReference type="Proteomes" id="UP001241110">
    <property type="component" value="Unassembled WGS sequence"/>
</dbReference>
<gene>
    <name evidence="1" type="ORF">QNI16_12125</name>
</gene>
<reference evidence="1" key="1">
    <citation type="submission" date="2023-05" db="EMBL/GenBank/DDBJ databases">
        <authorList>
            <person name="Zhang X."/>
        </authorList>
    </citation>
    <scope>NUCLEOTIDE SEQUENCE</scope>
    <source>
        <strain evidence="1">YF14B1</strain>
    </source>
</reference>
<evidence type="ECO:0000313" key="2">
    <source>
        <dbReference type="Proteomes" id="UP001241110"/>
    </source>
</evidence>